<keyword evidence="2 3" id="KW-0802">TPR repeat</keyword>
<evidence type="ECO:0008006" key="6">
    <source>
        <dbReference type="Google" id="ProtNLM"/>
    </source>
</evidence>
<dbReference type="InterPro" id="IPR011990">
    <property type="entry name" value="TPR-like_helical_dom_sf"/>
</dbReference>
<dbReference type="SUPFAM" id="SSF48452">
    <property type="entry name" value="TPR-like"/>
    <property type="match status" value="1"/>
</dbReference>
<dbReference type="PANTHER" id="PTHR44858">
    <property type="entry name" value="TETRATRICOPEPTIDE REPEAT PROTEIN 6"/>
    <property type="match status" value="1"/>
</dbReference>
<reference evidence="4 5" key="1">
    <citation type="submission" date="2021-07" db="EMBL/GenBank/DDBJ databases">
        <title>Clostridium weizhouense sp. nov., an anaerobic bacterium isolated from activated sludge of Petroleum wastewater.</title>
        <authorList>
            <person name="Li Q."/>
        </authorList>
    </citation>
    <scope>NUCLEOTIDE SEQUENCE [LARGE SCALE GENOMIC DNA]</scope>
    <source>
        <strain evidence="4 5">YB-6</strain>
    </source>
</reference>
<dbReference type="InterPro" id="IPR050498">
    <property type="entry name" value="Ycf3"/>
</dbReference>
<name>A0ABS7AP25_9CLOT</name>
<dbReference type="NCBIfam" id="NF047558">
    <property type="entry name" value="TPR_END_plus"/>
    <property type="match status" value="1"/>
</dbReference>
<evidence type="ECO:0000313" key="5">
    <source>
        <dbReference type="Proteomes" id="UP001519921"/>
    </source>
</evidence>
<keyword evidence="5" id="KW-1185">Reference proteome</keyword>
<sequence>MNKMKLPGKMKVKKTILLVLVIVAILVLIYEGVKNNKEKINLNKETQDQETQFKEESKEIDINLKNNEDLLKKEEQEKILYNESYTLFFSNEYEKAISKANELIEVFPSNAKGYNIRGIAKSYNGDFEEGMKDIDKALELDPQYGYAMFNKALTYELYGKLDDALVWYNKNLEVEKYVWTYYGIASIYGRRGDIQNTVTYLKKAIDIDESVKKEARDEADFNPVRDYEEFQKLIM</sequence>
<evidence type="ECO:0000256" key="3">
    <source>
        <dbReference type="PROSITE-ProRule" id="PRU00339"/>
    </source>
</evidence>
<dbReference type="SMART" id="SM00028">
    <property type="entry name" value="TPR"/>
    <property type="match status" value="4"/>
</dbReference>
<feature type="repeat" description="TPR" evidence="3">
    <location>
        <begin position="111"/>
        <end position="144"/>
    </location>
</feature>
<dbReference type="Pfam" id="PF13181">
    <property type="entry name" value="TPR_8"/>
    <property type="match status" value="1"/>
</dbReference>
<proteinExistence type="predicted"/>
<evidence type="ECO:0000256" key="2">
    <source>
        <dbReference type="ARBA" id="ARBA00022803"/>
    </source>
</evidence>
<evidence type="ECO:0000256" key="1">
    <source>
        <dbReference type="ARBA" id="ARBA00022737"/>
    </source>
</evidence>
<dbReference type="Pfam" id="PF13431">
    <property type="entry name" value="TPR_17"/>
    <property type="match status" value="1"/>
</dbReference>
<organism evidence="4 5">
    <name type="scientific">Clostridium weizhouense</name>
    <dbReference type="NCBI Taxonomy" id="2859781"/>
    <lineage>
        <taxon>Bacteria</taxon>
        <taxon>Bacillati</taxon>
        <taxon>Bacillota</taxon>
        <taxon>Clostridia</taxon>
        <taxon>Eubacteriales</taxon>
        <taxon>Clostridiaceae</taxon>
        <taxon>Clostridium</taxon>
    </lineage>
</organism>
<dbReference type="PROSITE" id="PS50005">
    <property type="entry name" value="TPR"/>
    <property type="match status" value="2"/>
</dbReference>
<feature type="repeat" description="TPR" evidence="3">
    <location>
        <begin position="178"/>
        <end position="211"/>
    </location>
</feature>
<dbReference type="EMBL" id="JAHXPT010000007">
    <property type="protein sequence ID" value="MBW6410420.1"/>
    <property type="molecule type" value="Genomic_DNA"/>
</dbReference>
<protein>
    <recommendedName>
        <fullName evidence="6">Tetratricopeptide repeat protein</fullName>
    </recommendedName>
</protein>
<gene>
    <name evidence="4" type="ORF">KYD98_09975</name>
</gene>
<dbReference type="PANTHER" id="PTHR44858:SF1">
    <property type="entry name" value="UDP-N-ACETYLGLUCOSAMINE--PEPTIDE N-ACETYLGLUCOSAMINYLTRANSFERASE SPINDLY-RELATED"/>
    <property type="match status" value="1"/>
</dbReference>
<accession>A0ABS7AP25</accession>
<keyword evidence="1" id="KW-0677">Repeat</keyword>
<dbReference type="InterPro" id="IPR019734">
    <property type="entry name" value="TPR_rpt"/>
</dbReference>
<dbReference type="Proteomes" id="UP001519921">
    <property type="component" value="Unassembled WGS sequence"/>
</dbReference>
<dbReference type="Gene3D" id="1.25.40.10">
    <property type="entry name" value="Tetratricopeptide repeat domain"/>
    <property type="match status" value="1"/>
</dbReference>
<comment type="caution">
    <text evidence="4">The sequence shown here is derived from an EMBL/GenBank/DDBJ whole genome shotgun (WGS) entry which is preliminary data.</text>
</comment>
<evidence type="ECO:0000313" key="4">
    <source>
        <dbReference type="EMBL" id="MBW6410420.1"/>
    </source>
</evidence>